<protein>
    <recommendedName>
        <fullName evidence="6">RBR-type E3 ubiquitin transferase</fullName>
        <ecNumber evidence="6">2.3.2.31</ecNumber>
    </recommendedName>
</protein>
<dbReference type="PROSITE" id="PS00518">
    <property type="entry name" value="ZF_RING_1"/>
    <property type="match status" value="1"/>
</dbReference>
<keyword evidence="7" id="KW-0808">Transferase</keyword>
<feature type="domain" description="RING-type" evidence="15">
    <location>
        <begin position="28"/>
        <end position="196"/>
    </location>
</feature>
<keyword evidence="10 13" id="KW-0863">Zinc-finger</keyword>
<keyword evidence="8" id="KW-0479">Metal-binding</keyword>
<evidence type="ECO:0000259" key="15">
    <source>
        <dbReference type="PROSITE" id="PS51873"/>
    </source>
</evidence>
<evidence type="ECO:0000256" key="3">
    <source>
        <dbReference type="ARBA" id="ARBA00003976"/>
    </source>
</evidence>
<comment type="similarity">
    <text evidence="5">Belongs to the RBR family. Ariadne subfamily.</text>
</comment>
<proteinExistence type="inferred from homology"/>
<evidence type="ECO:0000313" key="16">
    <source>
        <dbReference type="EMBL" id="MED6224723.1"/>
    </source>
</evidence>
<sequence length="196" mass="22526">MGKLKDFFSRHYHSHSGFSITTVLESSPSFLCEICTASKTEVNWFLVIGCTHAYCKDCVVRYIRSKLDLNVINIRCPVPRCGGLLEPQGCRKILPKKVLNRWEKSLCESAIIENETEKFIYCPLKRCSALMIIDDGHNKMTKTKCLVCKKQICVQCNVPWHEGNTCEEFRKDYEEDRTLFNLAGVDILSIMEEDDS</sequence>
<dbReference type="SMART" id="SM00647">
    <property type="entry name" value="IBR"/>
    <property type="match status" value="1"/>
</dbReference>
<dbReference type="PROSITE" id="PS51873">
    <property type="entry name" value="TRIAD"/>
    <property type="match status" value="1"/>
</dbReference>
<name>A0ABU6ZRW4_9FABA</name>
<evidence type="ECO:0000256" key="5">
    <source>
        <dbReference type="ARBA" id="ARBA00005884"/>
    </source>
</evidence>
<evidence type="ECO:0000256" key="6">
    <source>
        <dbReference type="ARBA" id="ARBA00012251"/>
    </source>
</evidence>
<evidence type="ECO:0000256" key="11">
    <source>
        <dbReference type="ARBA" id="ARBA00022786"/>
    </source>
</evidence>
<dbReference type="EMBL" id="JASCZI010273364">
    <property type="protein sequence ID" value="MED6224723.1"/>
    <property type="molecule type" value="Genomic_DNA"/>
</dbReference>
<dbReference type="Gene3D" id="3.30.40.10">
    <property type="entry name" value="Zinc/RING finger domain, C3HC4 (zinc finger)"/>
    <property type="match status" value="1"/>
</dbReference>
<dbReference type="EC" id="2.3.2.31" evidence="6"/>
<comment type="pathway">
    <text evidence="4">Protein modification; protein ubiquitination.</text>
</comment>
<evidence type="ECO:0000256" key="2">
    <source>
        <dbReference type="ARBA" id="ARBA00001947"/>
    </source>
</evidence>
<keyword evidence="17" id="KW-1185">Reference proteome</keyword>
<evidence type="ECO:0000256" key="13">
    <source>
        <dbReference type="PROSITE-ProRule" id="PRU00175"/>
    </source>
</evidence>
<evidence type="ECO:0000313" key="17">
    <source>
        <dbReference type="Proteomes" id="UP001341840"/>
    </source>
</evidence>
<dbReference type="InterPro" id="IPR031127">
    <property type="entry name" value="E3_UB_ligase_RBR"/>
</dbReference>
<evidence type="ECO:0000256" key="1">
    <source>
        <dbReference type="ARBA" id="ARBA00001798"/>
    </source>
</evidence>
<evidence type="ECO:0000256" key="7">
    <source>
        <dbReference type="ARBA" id="ARBA00022679"/>
    </source>
</evidence>
<accession>A0ABU6ZRW4</accession>
<evidence type="ECO:0000256" key="4">
    <source>
        <dbReference type="ARBA" id="ARBA00004906"/>
    </source>
</evidence>
<dbReference type="CDD" id="cd22582">
    <property type="entry name" value="BRcat_RBR_unk"/>
    <property type="match status" value="1"/>
</dbReference>
<dbReference type="PANTHER" id="PTHR11685">
    <property type="entry name" value="RBR FAMILY RING FINGER AND IBR DOMAIN-CONTAINING"/>
    <property type="match status" value="1"/>
</dbReference>
<dbReference type="InterPro" id="IPR002867">
    <property type="entry name" value="IBR_dom"/>
</dbReference>
<dbReference type="SUPFAM" id="SSF57850">
    <property type="entry name" value="RING/U-box"/>
    <property type="match status" value="2"/>
</dbReference>
<dbReference type="Pfam" id="PF01485">
    <property type="entry name" value="IBR"/>
    <property type="match status" value="1"/>
</dbReference>
<keyword evidence="11" id="KW-0833">Ubl conjugation pathway</keyword>
<dbReference type="PROSITE" id="PS50089">
    <property type="entry name" value="ZF_RING_2"/>
    <property type="match status" value="1"/>
</dbReference>
<comment type="function">
    <text evidence="3">Might act as an E3 ubiquitin-protein ligase, or as part of E3 complex, which accepts ubiquitin from specific E2 ubiquitin-conjugating enzymes and then transfers it to substrates.</text>
</comment>
<reference evidence="16 17" key="1">
    <citation type="journal article" date="2023" name="Plants (Basel)">
        <title>Bridging the Gap: Combining Genomics and Transcriptomics Approaches to Understand Stylosanthes scabra, an Orphan Legume from the Brazilian Caatinga.</title>
        <authorList>
            <person name="Ferreira-Neto J.R.C."/>
            <person name="da Silva M.D."/>
            <person name="Binneck E."/>
            <person name="de Melo N.F."/>
            <person name="da Silva R.H."/>
            <person name="de Melo A.L.T.M."/>
            <person name="Pandolfi V."/>
            <person name="Bustamante F.O."/>
            <person name="Brasileiro-Vidal A.C."/>
            <person name="Benko-Iseppon A.M."/>
        </authorList>
    </citation>
    <scope>NUCLEOTIDE SEQUENCE [LARGE SCALE GENOMIC DNA]</scope>
    <source>
        <tissue evidence="16">Leaves</tissue>
    </source>
</reference>
<evidence type="ECO:0000256" key="10">
    <source>
        <dbReference type="ARBA" id="ARBA00022771"/>
    </source>
</evidence>
<feature type="domain" description="RING-type" evidence="14">
    <location>
        <begin position="32"/>
        <end position="80"/>
    </location>
</feature>
<gene>
    <name evidence="16" type="ORF">PIB30_086826</name>
</gene>
<evidence type="ECO:0000259" key="14">
    <source>
        <dbReference type="PROSITE" id="PS50089"/>
    </source>
</evidence>
<evidence type="ECO:0000256" key="9">
    <source>
        <dbReference type="ARBA" id="ARBA00022737"/>
    </source>
</evidence>
<keyword evidence="12" id="KW-0862">Zinc</keyword>
<dbReference type="InterPro" id="IPR044066">
    <property type="entry name" value="TRIAD_supradom"/>
</dbReference>
<dbReference type="InterPro" id="IPR001841">
    <property type="entry name" value="Znf_RING"/>
</dbReference>
<dbReference type="Proteomes" id="UP001341840">
    <property type="component" value="Unassembled WGS sequence"/>
</dbReference>
<evidence type="ECO:0000256" key="12">
    <source>
        <dbReference type="ARBA" id="ARBA00022833"/>
    </source>
</evidence>
<comment type="cofactor">
    <cofactor evidence="2">
        <name>Zn(2+)</name>
        <dbReference type="ChEBI" id="CHEBI:29105"/>
    </cofactor>
</comment>
<organism evidence="16 17">
    <name type="scientific">Stylosanthes scabra</name>
    <dbReference type="NCBI Taxonomy" id="79078"/>
    <lineage>
        <taxon>Eukaryota</taxon>
        <taxon>Viridiplantae</taxon>
        <taxon>Streptophyta</taxon>
        <taxon>Embryophyta</taxon>
        <taxon>Tracheophyta</taxon>
        <taxon>Spermatophyta</taxon>
        <taxon>Magnoliopsida</taxon>
        <taxon>eudicotyledons</taxon>
        <taxon>Gunneridae</taxon>
        <taxon>Pentapetalae</taxon>
        <taxon>rosids</taxon>
        <taxon>fabids</taxon>
        <taxon>Fabales</taxon>
        <taxon>Fabaceae</taxon>
        <taxon>Papilionoideae</taxon>
        <taxon>50 kb inversion clade</taxon>
        <taxon>dalbergioids sensu lato</taxon>
        <taxon>Dalbergieae</taxon>
        <taxon>Pterocarpus clade</taxon>
        <taxon>Stylosanthes</taxon>
    </lineage>
</organism>
<comment type="catalytic activity">
    <reaction evidence="1">
        <text>[E2 ubiquitin-conjugating enzyme]-S-ubiquitinyl-L-cysteine + [acceptor protein]-L-lysine = [E2 ubiquitin-conjugating enzyme]-L-cysteine + [acceptor protein]-N(6)-ubiquitinyl-L-lysine.</text>
        <dbReference type="EC" id="2.3.2.31"/>
    </reaction>
</comment>
<dbReference type="InterPro" id="IPR013083">
    <property type="entry name" value="Znf_RING/FYVE/PHD"/>
</dbReference>
<dbReference type="InterPro" id="IPR017907">
    <property type="entry name" value="Znf_RING_CS"/>
</dbReference>
<keyword evidence="9" id="KW-0677">Repeat</keyword>
<evidence type="ECO:0000256" key="8">
    <source>
        <dbReference type="ARBA" id="ARBA00022723"/>
    </source>
</evidence>
<comment type="caution">
    <text evidence="16">The sequence shown here is derived from an EMBL/GenBank/DDBJ whole genome shotgun (WGS) entry which is preliminary data.</text>
</comment>